<evidence type="ECO:0000313" key="4">
    <source>
        <dbReference type="Proteomes" id="UP000479000"/>
    </source>
</evidence>
<accession>A0A6H5GD42</accession>
<name>A0A6H5GD42_9HEMI</name>
<dbReference type="AlphaFoldDB" id="A0A6H5GD42"/>
<evidence type="ECO:0000256" key="1">
    <source>
        <dbReference type="SAM" id="MobiDB-lite"/>
    </source>
</evidence>
<feature type="region of interest" description="Disordered" evidence="1">
    <location>
        <begin position="9"/>
        <end position="29"/>
    </location>
</feature>
<protein>
    <submittedName>
        <fullName evidence="2">Uncharacterized protein</fullName>
    </submittedName>
</protein>
<proteinExistence type="predicted"/>
<evidence type="ECO:0000313" key="2">
    <source>
        <dbReference type="EMBL" id="CAB0000978.1"/>
    </source>
</evidence>
<dbReference type="EMBL" id="CADCXU010010248">
    <property type="protein sequence ID" value="CAB0000978.1"/>
    <property type="molecule type" value="Genomic_DNA"/>
</dbReference>
<dbReference type="Proteomes" id="UP000479000">
    <property type="component" value="Unassembled WGS sequence"/>
</dbReference>
<sequence>MELFDKEEITIGGGRGVRTSPIPRCPNRKRARGLCLGRPNWKTVGRTIHRTSRTSPPPPVRPQPPLRAAYLYLYLTS</sequence>
<keyword evidence="4" id="KW-1185">Reference proteome</keyword>
<evidence type="ECO:0000313" key="3">
    <source>
        <dbReference type="EMBL" id="CAB0000980.1"/>
    </source>
</evidence>
<feature type="non-terminal residue" evidence="2">
    <location>
        <position position="77"/>
    </location>
</feature>
<reference evidence="2 4" key="1">
    <citation type="submission" date="2020-02" db="EMBL/GenBank/DDBJ databases">
        <authorList>
            <person name="Ferguson B K."/>
        </authorList>
    </citation>
    <scope>NUCLEOTIDE SEQUENCE [LARGE SCALE GENOMIC DNA]</scope>
</reference>
<organism evidence="2 4">
    <name type="scientific">Nesidiocoris tenuis</name>
    <dbReference type="NCBI Taxonomy" id="355587"/>
    <lineage>
        <taxon>Eukaryota</taxon>
        <taxon>Metazoa</taxon>
        <taxon>Ecdysozoa</taxon>
        <taxon>Arthropoda</taxon>
        <taxon>Hexapoda</taxon>
        <taxon>Insecta</taxon>
        <taxon>Pterygota</taxon>
        <taxon>Neoptera</taxon>
        <taxon>Paraneoptera</taxon>
        <taxon>Hemiptera</taxon>
        <taxon>Heteroptera</taxon>
        <taxon>Panheteroptera</taxon>
        <taxon>Cimicomorpha</taxon>
        <taxon>Miridae</taxon>
        <taxon>Dicyphina</taxon>
        <taxon>Nesidiocoris</taxon>
    </lineage>
</organism>
<dbReference type="EMBL" id="CADCXU010010249">
    <property type="protein sequence ID" value="CAB0000980.1"/>
    <property type="molecule type" value="Genomic_DNA"/>
</dbReference>
<gene>
    <name evidence="2" type="ORF">NTEN_LOCUS6765</name>
    <name evidence="3" type="ORF">NTEN_LOCUS6767</name>
</gene>